<dbReference type="EMBL" id="CP133647">
    <property type="protein sequence ID" value="WNH03279.1"/>
    <property type="molecule type" value="Genomic_DNA"/>
</dbReference>
<sequence>MLDALNTSILLERIELICKMGGSEYLNDNDRQIALFWLGELVKQVKSELETQIEKPLIVAP</sequence>
<protein>
    <submittedName>
        <fullName evidence="1">Uncharacterized protein</fullName>
    </submittedName>
</protein>
<dbReference type="RefSeq" id="WP_189761269.1">
    <property type="nucleotide sequence ID" value="NZ_CP133479.1"/>
</dbReference>
<proteinExistence type="predicted"/>
<keyword evidence="2" id="KW-1185">Reference proteome</keyword>
<name>A0ABY9XL89_9GAMM</name>
<gene>
    <name evidence="1" type="ORF">QL112_006150</name>
</gene>
<evidence type="ECO:0000313" key="2">
    <source>
        <dbReference type="Proteomes" id="UP001300348"/>
    </source>
</evidence>
<organism evidence="1 2">
    <name type="scientific">Xenorhabdus griffiniae</name>
    <dbReference type="NCBI Taxonomy" id="351672"/>
    <lineage>
        <taxon>Bacteria</taxon>
        <taxon>Pseudomonadati</taxon>
        <taxon>Pseudomonadota</taxon>
        <taxon>Gammaproteobacteria</taxon>
        <taxon>Enterobacterales</taxon>
        <taxon>Morganellaceae</taxon>
        <taxon>Xenorhabdus</taxon>
    </lineage>
</organism>
<evidence type="ECO:0000313" key="1">
    <source>
        <dbReference type="EMBL" id="WNH03279.1"/>
    </source>
</evidence>
<dbReference type="GeneID" id="88855121"/>
<dbReference type="Proteomes" id="UP001300348">
    <property type="component" value="Chromosome"/>
</dbReference>
<accession>A0ABY9XL89</accession>
<reference evidence="1 2" key="1">
    <citation type="journal article" date="2023" name="Access Microbiol">
        <title>The genome of a steinernematid-associated Pseudomonas piscis bacterium encodes the biosynthesis of insect toxins.</title>
        <authorList>
            <person name="Awori R.M."/>
            <person name="Hendre P."/>
            <person name="Amugune N.O."/>
        </authorList>
    </citation>
    <scope>NUCLEOTIDE SEQUENCE [LARGE SCALE GENOMIC DNA]</scope>
    <source>
        <strain evidence="1 2">97</strain>
    </source>
</reference>